<evidence type="ECO:0000259" key="8">
    <source>
        <dbReference type="Pfam" id="PF01529"/>
    </source>
</evidence>
<protein>
    <recommendedName>
        <fullName evidence="7">Palmitoyltransferase</fullName>
        <ecNumber evidence="7">2.3.1.225</ecNumber>
    </recommendedName>
</protein>
<dbReference type="InterPro" id="IPR039859">
    <property type="entry name" value="PFA4/ZDH16/20/ERF2-like"/>
</dbReference>
<evidence type="ECO:0000256" key="6">
    <source>
        <dbReference type="ARBA" id="ARBA00023315"/>
    </source>
</evidence>
<accession>A0A146KJK8</accession>
<reference evidence="9" key="1">
    <citation type="submission" date="2015-07" db="EMBL/GenBank/DDBJ databases">
        <title>Adaptation to a free-living lifestyle via gene acquisitions in the diplomonad Trepomonas sp. PC1.</title>
        <authorList>
            <person name="Xu F."/>
            <person name="Jerlstrom-Hultqvist J."/>
            <person name="Kolisko M."/>
            <person name="Simpson A.G.B."/>
            <person name="Roger A.J."/>
            <person name="Svard S.G."/>
            <person name="Andersson J.O."/>
        </authorList>
    </citation>
    <scope>NUCLEOTIDE SEQUENCE</scope>
    <source>
        <strain evidence="9">PC1</strain>
    </source>
</reference>
<keyword evidence="2 7" id="KW-0808">Transferase</keyword>
<feature type="transmembrane region" description="Helical" evidence="7">
    <location>
        <begin position="62"/>
        <end position="80"/>
    </location>
</feature>
<feature type="transmembrane region" description="Helical" evidence="7">
    <location>
        <begin position="34"/>
        <end position="56"/>
    </location>
</feature>
<proteinExistence type="inferred from homology"/>
<evidence type="ECO:0000256" key="5">
    <source>
        <dbReference type="ARBA" id="ARBA00023136"/>
    </source>
</evidence>
<dbReference type="EC" id="2.3.1.225" evidence="7"/>
<keyword evidence="3 7" id="KW-0812">Transmembrane</keyword>
<feature type="transmembrane region" description="Helical" evidence="7">
    <location>
        <begin position="145"/>
        <end position="171"/>
    </location>
</feature>
<name>A0A146KJK8_9EUKA</name>
<comment type="similarity">
    <text evidence="7">Belongs to the DHHC palmitoyltransferase family.</text>
</comment>
<dbReference type="GO" id="GO:0006612">
    <property type="term" value="P:protein targeting to membrane"/>
    <property type="evidence" value="ECO:0007669"/>
    <property type="project" value="TreeGrafter"/>
</dbReference>
<dbReference type="GO" id="GO:0005794">
    <property type="term" value="C:Golgi apparatus"/>
    <property type="evidence" value="ECO:0007669"/>
    <property type="project" value="TreeGrafter"/>
</dbReference>
<evidence type="ECO:0000256" key="4">
    <source>
        <dbReference type="ARBA" id="ARBA00022989"/>
    </source>
</evidence>
<evidence type="ECO:0000313" key="9">
    <source>
        <dbReference type="EMBL" id="JAP95449.1"/>
    </source>
</evidence>
<comment type="catalytic activity">
    <reaction evidence="7">
        <text>L-cysteinyl-[protein] + hexadecanoyl-CoA = S-hexadecanoyl-L-cysteinyl-[protein] + CoA</text>
        <dbReference type="Rhea" id="RHEA:36683"/>
        <dbReference type="Rhea" id="RHEA-COMP:10131"/>
        <dbReference type="Rhea" id="RHEA-COMP:11032"/>
        <dbReference type="ChEBI" id="CHEBI:29950"/>
        <dbReference type="ChEBI" id="CHEBI:57287"/>
        <dbReference type="ChEBI" id="CHEBI:57379"/>
        <dbReference type="ChEBI" id="CHEBI:74151"/>
        <dbReference type="EC" id="2.3.1.225"/>
    </reaction>
</comment>
<evidence type="ECO:0000256" key="2">
    <source>
        <dbReference type="ARBA" id="ARBA00022679"/>
    </source>
</evidence>
<dbReference type="PANTHER" id="PTHR22883:SF446">
    <property type="entry name" value="ZDHHC-TYPE PALMITOYLTRANSFERASE 2-RELATED"/>
    <property type="match status" value="1"/>
</dbReference>
<dbReference type="InterPro" id="IPR001594">
    <property type="entry name" value="Palmitoyltrfase_DHHC"/>
</dbReference>
<evidence type="ECO:0000256" key="3">
    <source>
        <dbReference type="ARBA" id="ARBA00022692"/>
    </source>
</evidence>
<dbReference type="GO" id="GO:0005783">
    <property type="term" value="C:endoplasmic reticulum"/>
    <property type="evidence" value="ECO:0007669"/>
    <property type="project" value="TreeGrafter"/>
</dbReference>
<feature type="non-terminal residue" evidence="9">
    <location>
        <position position="1"/>
    </location>
</feature>
<keyword evidence="5 7" id="KW-0472">Membrane</keyword>
<comment type="domain">
    <text evidence="7">The DHHC domain is required for palmitoyltransferase activity.</text>
</comment>
<dbReference type="AlphaFoldDB" id="A0A146KJK8"/>
<dbReference type="PANTHER" id="PTHR22883">
    <property type="entry name" value="ZINC FINGER DHHC DOMAIN CONTAINING PROTEIN"/>
    <property type="match status" value="1"/>
</dbReference>
<keyword evidence="6 7" id="KW-0012">Acyltransferase</keyword>
<dbReference type="GO" id="GO:0016020">
    <property type="term" value="C:membrane"/>
    <property type="evidence" value="ECO:0007669"/>
    <property type="project" value="UniProtKB-SubCell"/>
</dbReference>
<dbReference type="Pfam" id="PF01529">
    <property type="entry name" value="DHHC"/>
    <property type="match status" value="1"/>
</dbReference>
<sequence length="307" mass="35355">INDNVSTVGQSAIIAFFSLLITIKIVYKAKLGNIFMMIVSVVIQTIAGLDVGLQYGNILQKVFIVGIYFINLILLGLLYTSNPGYVKNDTCNIELTSTHPRKTYCVQCNNKKFNSFIYHDEDHCILKADHTCIWISNQIGAYNKLYFIIYNVNALLLAGFSIIIQVLRLFINNDIQQILKNGDYKEKVNLIKLFFSVAFFLLALAMTVINFYLVYRGHCISSYYTHKDALELVRDDKMVVALNEKGCVFRPNKSYKEGQQIEYNNERFKIVNKNAAQKLFNFGCYEVGFKGFKQVYQEAQYLNRFKK</sequence>
<comment type="subcellular location">
    <subcellularLocation>
        <location evidence="1">Membrane</location>
        <topology evidence="1">Multi-pass membrane protein</topology>
    </subcellularLocation>
</comment>
<organism evidence="9">
    <name type="scientific">Trepomonas sp. PC1</name>
    <dbReference type="NCBI Taxonomy" id="1076344"/>
    <lineage>
        <taxon>Eukaryota</taxon>
        <taxon>Metamonada</taxon>
        <taxon>Diplomonadida</taxon>
        <taxon>Hexamitidae</taxon>
        <taxon>Hexamitinae</taxon>
        <taxon>Trepomonas</taxon>
    </lineage>
</organism>
<dbReference type="GO" id="GO:0019706">
    <property type="term" value="F:protein-cysteine S-palmitoyltransferase activity"/>
    <property type="evidence" value="ECO:0007669"/>
    <property type="project" value="UniProtKB-EC"/>
</dbReference>
<dbReference type="PROSITE" id="PS50216">
    <property type="entry name" value="DHHC"/>
    <property type="match status" value="1"/>
</dbReference>
<keyword evidence="4 7" id="KW-1133">Transmembrane helix</keyword>
<evidence type="ECO:0000256" key="1">
    <source>
        <dbReference type="ARBA" id="ARBA00004141"/>
    </source>
</evidence>
<gene>
    <name evidence="9" type="ORF">TPC1_11557</name>
</gene>
<evidence type="ECO:0000256" key="7">
    <source>
        <dbReference type="RuleBase" id="RU079119"/>
    </source>
</evidence>
<dbReference type="EMBL" id="GDID01001157">
    <property type="protein sequence ID" value="JAP95449.1"/>
    <property type="molecule type" value="Transcribed_RNA"/>
</dbReference>
<feature type="transmembrane region" description="Helical" evidence="7">
    <location>
        <begin position="191"/>
        <end position="215"/>
    </location>
</feature>
<feature type="domain" description="Palmitoyltransferase DHHC" evidence="8">
    <location>
        <begin position="101"/>
        <end position="217"/>
    </location>
</feature>
<feature type="transmembrane region" description="Helical" evidence="7">
    <location>
        <begin position="6"/>
        <end position="27"/>
    </location>
</feature>